<sequence length="50" mass="5536">MCESGSKESAKKGISPYTTEVTNIKTLPSSRKQLNIKQLIKTVSIAYLHL</sequence>
<reference evidence="1 2" key="2">
    <citation type="submission" date="2007-09" db="EMBL/GenBank/DDBJ databases">
        <authorList>
            <person name="Fulton L."/>
            <person name="Clifton S."/>
            <person name="Fulton B."/>
            <person name="Xu J."/>
            <person name="Minx P."/>
            <person name="Pepin K.H."/>
            <person name="Johnson M."/>
            <person name="Thiruvilangam P."/>
            <person name="Bhonagiri V."/>
            <person name="Nash W.E."/>
            <person name="Mardis E.R."/>
            <person name="Wilson R.K."/>
        </authorList>
    </citation>
    <scope>NUCLEOTIDE SEQUENCE [LARGE SCALE GENOMIC DNA]</scope>
    <source>
        <strain evidence="1 2">DSM 3991</strain>
    </source>
</reference>
<gene>
    <name evidence="1" type="ORF">EUBDOL_01098</name>
</gene>
<reference evidence="1 2" key="1">
    <citation type="submission" date="2007-09" db="EMBL/GenBank/DDBJ databases">
        <title>Draft genome sequence of Eubacterium dolichum (DSM 3991).</title>
        <authorList>
            <person name="Sudarsanam P."/>
            <person name="Ley R."/>
            <person name="Guruge J."/>
            <person name="Turnbaugh P.J."/>
            <person name="Mahowald M."/>
            <person name="Liep D."/>
            <person name="Gordon J."/>
        </authorList>
    </citation>
    <scope>NUCLEOTIDE SEQUENCE [LARGE SCALE GENOMIC DNA]</scope>
    <source>
        <strain evidence="1 2">DSM 3991</strain>
    </source>
</reference>
<comment type="caution">
    <text evidence="1">The sequence shown here is derived from an EMBL/GenBank/DDBJ whole genome shotgun (WGS) entry which is preliminary data.</text>
</comment>
<evidence type="ECO:0000313" key="1">
    <source>
        <dbReference type="EMBL" id="EDP11178.1"/>
    </source>
</evidence>
<proteinExistence type="predicted"/>
<protein>
    <submittedName>
        <fullName evidence="1">Uncharacterized protein</fullName>
    </submittedName>
</protein>
<dbReference type="Proteomes" id="UP000004090">
    <property type="component" value="Unassembled WGS sequence"/>
</dbReference>
<evidence type="ECO:0000313" key="2">
    <source>
        <dbReference type="Proteomes" id="UP000004090"/>
    </source>
</evidence>
<organism evidence="1 2">
    <name type="scientific">Amedibacillus dolichus DSM 3991</name>
    <dbReference type="NCBI Taxonomy" id="428127"/>
    <lineage>
        <taxon>Bacteria</taxon>
        <taxon>Bacillati</taxon>
        <taxon>Bacillota</taxon>
        <taxon>Erysipelotrichia</taxon>
        <taxon>Erysipelotrichales</taxon>
        <taxon>Erysipelotrichaceae</taxon>
        <taxon>Amedibacillus</taxon>
    </lineage>
</organism>
<name>A8RBI5_9FIRM</name>
<dbReference type="HOGENOM" id="CLU_3117948_0_0_9"/>
<dbReference type="EMBL" id="ABAW02000019">
    <property type="protein sequence ID" value="EDP11178.1"/>
    <property type="molecule type" value="Genomic_DNA"/>
</dbReference>
<accession>A8RBI5</accession>
<dbReference type="AlphaFoldDB" id="A8RBI5"/>